<dbReference type="AlphaFoldDB" id="A0A1Z5RJ72"/>
<evidence type="ECO:0000313" key="1">
    <source>
        <dbReference type="EMBL" id="OQU83485.1"/>
    </source>
</evidence>
<reference evidence="2" key="2">
    <citation type="journal article" date="2018" name="Plant J.">
        <title>The Sorghum bicolor reference genome: improved assembly, gene annotations, a transcriptome atlas, and signatures of genome organization.</title>
        <authorList>
            <person name="McCormick R.F."/>
            <person name="Truong S.K."/>
            <person name="Sreedasyam A."/>
            <person name="Jenkins J."/>
            <person name="Shu S."/>
            <person name="Sims D."/>
            <person name="Kennedy M."/>
            <person name="Amirebrahimi M."/>
            <person name="Weers B.D."/>
            <person name="McKinley B."/>
            <person name="Mattison A."/>
            <person name="Morishige D.T."/>
            <person name="Grimwood J."/>
            <person name="Schmutz J."/>
            <person name="Mullet J.E."/>
        </authorList>
    </citation>
    <scope>NUCLEOTIDE SEQUENCE [LARGE SCALE GENOMIC DNA]</scope>
    <source>
        <strain evidence="2">cv. BTx623</strain>
    </source>
</reference>
<dbReference type="EMBL" id="CM000764">
    <property type="protein sequence ID" value="OQU83485.1"/>
    <property type="molecule type" value="Genomic_DNA"/>
</dbReference>
<accession>A0A1Z5RJ72</accession>
<gene>
    <name evidence="1" type="ORF">SORBI_3005G123450</name>
</gene>
<reference evidence="1 2" key="1">
    <citation type="journal article" date="2009" name="Nature">
        <title>The Sorghum bicolor genome and the diversification of grasses.</title>
        <authorList>
            <person name="Paterson A.H."/>
            <person name="Bowers J.E."/>
            <person name="Bruggmann R."/>
            <person name="Dubchak I."/>
            <person name="Grimwood J."/>
            <person name="Gundlach H."/>
            <person name="Haberer G."/>
            <person name="Hellsten U."/>
            <person name="Mitros T."/>
            <person name="Poliakov A."/>
            <person name="Schmutz J."/>
            <person name="Spannagl M."/>
            <person name="Tang H."/>
            <person name="Wang X."/>
            <person name="Wicker T."/>
            <person name="Bharti A.K."/>
            <person name="Chapman J."/>
            <person name="Feltus F.A."/>
            <person name="Gowik U."/>
            <person name="Grigoriev I.V."/>
            <person name="Lyons E."/>
            <person name="Maher C.A."/>
            <person name="Martis M."/>
            <person name="Narechania A."/>
            <person name="Otillar R.P."/>
            <person name="Penning B.W."/>
            <person name="Salamov A.A."/>
            <person name="Wang Y."/>
            <person name="Zhang L."/>
            <person name="Carpita N.C."/>
            <person name="Freeling M."/>
            <person name="Gingle A.R."/>
            <person name="Hash C.T."/>
            <person name="Keller B."/>
            <person name="Klein P."/>
            <person name="Kresovich S."/>
            <person name="McCann M.C."/>
            <person name="Ming R."/>
            <person name="Peterson D.G."/>
            <person name="Mehboob-ur-Rahman"/>
            <person name="Ware D."/>
            <person name="Westhoff P."/>
            <person name="Mayer K.F."/>
            <person name="Messing J."/>
            <person name="Rokhsar D.S."/>
        </authorList>
    </citation>
    <scope>NUCLEOTIDE SEQUENCE [LARGE SCALE GENOMIC DNA]</scope>
    <source>
        <strain evidence="2">cv. BTx623</strain>
    </source>
</reference>
<keyword evidence="2" id="KW-1185">Reference proteome</keyword>
<evidence type="ECO:0000313" key="2">
    <source>
        <dbReference type="Proteomes" id="UP000000768"/>
    </source>
</evidence>
<proteinExistence type="predicted"/>
<organism evidence="1 2">
    <name type="scientific">Sorghum bicolor</name>
    <name type="common">Sorghum</name>
    <name type="synonym">Sorghum vulgare</name>
    <dbReference type="NCBI Taxonomy" id="4558"/>
    <lineage>
        <taxon>Eukaryota</taxon>
        <taxon>Viridiplantae</taxon>
        <taxon>Streptophyta</taxon>
        <taxon>Embryophyta</taxon>
        <taxon>Tracheophyta</taxon>
        <taxon>Spermatophyta</taxon>
        <taxon>Magnoliopsida</taxon>
        <taxon>Liliopsida</taxon>
        <taxon>Poales</taxon>
        <taxon>Poaceae</taxon>
        <taxon>PACMAD clade</taxon>
        <taxon>Panicoideae</taxon>
        <taxon>Andropogonodae</taxon>
        <taxon>Andropogoneae</taxon>
        <taxon>Sorghinae</taxon>
        <taxon>Sorghum</taxon>
    </lineage>
</organism>
<protein>
    <submittedName>
        <fullName evidence="1">Uncharacterized protein</fullName>
    </submittedName>
</protein>
<dbReference type="Proteomes" id="UP000000768">
    <property type="component" value="Chromosome 5"/>
</dbReference>
<dbReference type="InParanoid" id="A0A1Z5RJ72"/>
<dbReference type="Gramene" id="OQU83485">
    <property type="protein sequence ID" value="OQU83485"/>
    <property type="gene ID" value="SORBI_3005G123450"/>
</dbReference>
<sequence>MPWSPVRLRWWRSHVRRHQQYWIWFHCSRLGPDESRRSSMGLRPVRPLPVRFLIGTVEPMPSPRTSNPCRCCSPRCLGAWLWPVDQHQSLEMLLTSRHHLRSMKRHCLQPAM</sequence>
<name>A0A1Z5RJ72_SORBI</name>